<dbReference type="GO" id="GO:0022857">
    <property type="term" value="F:transmembrane transporter activity"/>
    <property type="evidence" value="ECO:0007669"/>
    <property type="project" value="InterPro"/>
</dbReference>
<dbReference type="GO" id="GO:0006857">
    <property type="term" value="P:oligopeptide transport"/>
    <property type="evidence" value="ECO:0007669"/>
    <property type="project" value="InterPro"/>
</dbReference>
<feature type="transmembrane region" description="Helical" evidence="7">
    <location>
        <begin position="358"/>
        <end position="376"/>
    </location>
</feature>
<dbReference type="EMBL" id="CM017660">
    <property type="protein sequence ID" value="TYI52553.1"/>
    <property type="molecule type" value="Genomic_DNA"/>
</dbReference>
<evidence type="ECO:0000256" key="7">
    <source>
        <dbReference type="SAM" id="Phobius"/>
    </source>
</evidence>
<proteinExistence type="inferred from homology"/>
<evidence type="ECO:0000256" key="1">
    <source>
        <dbReference type="ARBA" id="ARBA00004141"/>
    </source>
</evidence>
<dbReference type="Proteomes" id="UP000323597">
    <property type="component" value="Chromosome D12"/>
</dbReference>
<keyword evidence="4 7" id="KW-1133">Transmembrane helix</keyword>
<name>A0A5D2SJ61_GOSMU</name>
<keyword evidence="5 7" id="KW-0472">Membrane</keyword>
<feature type="transmembrane region" description="Helical" evidence="7">
    <location>
        <begin position="7"/>
        <end position="27"/>
    </location>
</feature>
<feature type="transmembrane region" description="Helical" evidence="7">
    <location>
        <begin position="270"/>
        <end position="295"/>
    </location>
</feature>
<comment type="subcellular location">
    <subcellularLocation>
        <location evidence="1 6">Membrane</location>
        <topology evidence="1 6">Multi-pass membrane protein</topology>
    </subcellularLocation>
</comment>
<feature type="transmembrane region" description="Helical" evidence="7">
    <location>
        <begin position="190"/>
        <end position="210"/>
    </location>
</feature>
<feature type="transmembrane region" description="Helical" evidence="7">
    <location>
        <begin position="149"/>
        <end position="170"/>
    </location>
</feature>
<dbReference type="InterPro" id="IPR000109">
    <property type="entry name" value="POT_fam"/>
</dbReference>
<evidence type="ECO:0000256" key="2">
    <source>
        <dbReference type="ARBA" id="ARBA00005982"/>
    </source>
</evidence>
<dbReference type="InterPro" id="IPR036259">
    <property type="entry name" value="MFS_trans_sf"/>
</dbReference>
<evidence type="ECO:0000256" key="4">
    <source>
        <dbReference type="ARBA" id="ARBA00022989"/>
    </source>
</evidence>
<feature type="transmembrane region" description="Helical" evidence="7">
    <location>
        <begin position="231"/>
        <end position="250"/>
    </location>
</feature>
<dbReference type="PANTHER" id="PTHR11654">
    <property type="entry name" value="OLIGOPEPTIDE TRANSPORTER-RELATED"/>
    <property type="match status" value="1"/>
</dbReference>
<evidence type="ECO:0000256" key="3">
    <source>
        <dbReference type="ARBA" id="ARBA00022692"/>
    </source>
</evidence>
<evidence type="ECO:0000256" key="5">
    <source>
        <dbReference type="ARBA" id="ARBA00023136"/>
    </source>
</evidence>
<dbReference type="SUPFAM" id="SSF103473">
    <property type="entry name" value="MFS general substrate transporter"/>
    <property type="match status" value="1"/>
</dbReference>
<organism evidence="8 9">
    <name type="scientific">Gossypium mustelinum</name>
    <name type="common">Cotton</name>
    <name type="synonym">Gossypium caicoense</name>
    <dbReference type="NCBI Taxonomy" id="34275"/>
    <lineage>
        <taxon>Eukaryota</taxon>
        <taxon>Viridiplantae</taxon>
        <taxon>Streptophyta</taxon>
        <taxon>Embryophyta</taxon>
        <taxon>Tracheophyta</taxon>
        <taxon>Spermatophyta</taxon>
        <taxon>Magnoliopsida</taxon>
        <taxon>eudicotyledons</taxon>
        <taxon>Gunneridae</taxon>
        <taxon>Pentapetalae</taxon>
        <taxon>rosids</taxon>
        <taxon>malvids</taxon>
        <taxon>Malvales</taxon>
        <taxon>Malvaceae</taxon>
        <taxon>Malvoideae</taxon>
        <taxon>Gossypium</taxon>
    </lineage>
</organism>
<dbReference type="InterPro" id="IPR018456">
    <property type="entry name" value="PTR2_symporter_CS"/>
</dbReference>
<evidence type="ECO:0000313" key="8">
    <source>
        <dbReference type="EMBL" id="TYI52553.1"/>
    </source>
</evidence>
<feature type="transmembrane region" description="Helical" evidence="7">
    <location>
        <begin position="316"/>
        <end position="338"/>
    </location>
</feature>
<feature type="transmembrane region" description="Helical" evidence="7">
    <location>
        <begin position="33"/>
        <end position="51"/>
    </location>
</feature>
<keyword evidence="9" id="KW-1185">Reference proteome</keyword>
<reference evidence="8 9" key="1">
    <citation type="submission" date="2019-07" db="EMBL/GenBank/DDBJ databases">
        <title>WGS assembly of Gossypium mustelinum.</title>
        <authorList>
            <person name="Chen Z.J."/>
            <person name="Sreedasyam A."/>
            <person name="Ando A."/>
            <person name="Song Q."/>
            <person name="De L."/>
            <person name="Hulse-Kemp A."/>
            <person name="Ding M."/>
            <person name="Ye W."/>
            <person name="Kirkbride R."/>
            <person name="Jenkins J."/>
            <person name="Plott C."/>
            <person name="Lovell J."/>
            <person name="Lin Y.-M."/>
            <person name="Vaughn R."/>
            <person name="Liu B."/>
            <person name="Li W."/>
            <person name="Simpson S."/>
            <person name="Scheffler B."/>
            <person name="Saski C."/>
            <person name="Grover C."/>
            <person name="Hu G."/>
            <person name="Conover J."/>
            <person name="Carlson J."/>
            <person name="Shu S."/>
            <person name="Boston L."/>
            <person name="Williams M."/>
            <person name="Peterson D."/>
            <person name="Mcgee K."/>
            <person name="Jones D."/>
            <person name="Wendel J."/>
            <person name="Stelly D."/>
            <person name="Grimwood J."/>
            <person name="Schmutz J."/>
        </authorList>
    </citation>
    <scope>NUCLEOTIDE SEQUENCE [LARGE SCALE GENOMIC DNA]</scope>
    <source>
        <strain evidence="8">1408120.09</strain>
    </source>
</reference>
<evidence type="ECO:0008006" key="10">
    <source>
        <dbReference type="Google" id="ProtNLM"/>
    </source>
</evidence>
<dbReference type="Gene3D" id="1.20.1250.20">
    <property type="entry name" value="MFS general substrate transporter like domains"/>
    <property type="match status" value="1"/>
</dbReference>
<accession>A0A5D2SJ61</accession>
<keyword evidence="6" id="KW-0813">Transport</keyword>
<protein>
    <recommendedName>
        <fullName evidence="10">Major facilitator superfamily (MFS) profile domain-containing protein</fullName>
    </recommendedName>
</protein>
<evidence type="ECO:0000256" key="6">
    <source>
        <dbReference type="RuleBase" id="RU003755"/>
    </source>
</evidence>
<dbReference type="AlphaFoldDB" id="A0A5D2SJ61"/>
<sequence length="402" mass="45123">MTNFFNWFFFFINIGSLGSVTVLVYIQDNLGREWGYGICACAIVIGLVVFLSGTKRYRFKKLVGSPLTQIAAVFVAAYKKRHLELPSNSLLLFEIDDAAEGLNNKKKKQKLPHSKQFRFLDRAAIRDPSVPEANKWNLATLTDVEEVKLVVRMLPIWATTIIFWTVYAQMTTFSVSQATTMDRHIGTFQIPPASLTVFFVGSILLTVPIYDRIIAPIARKVLKNPQGLTPLQRIGVGLVLSIIAMIAAALTEIKRLRSASSHGLTNDPSAQIPMSVFWLIPQFLLVGAGEAFTYIGQLDFLLRECPKGMKTMSTGLFLSTLSLGFFVSSVLVTIVHKVTGTKHPWLPGNLKQGRLYDFYWLLAILSCLNLVIYLVFAKWYVYKDKRLADEGIELEEAEATFH</sequence>
<evidence type="ECO:0000313" key="9">
    <source>
        <dbReference type="Proteomes" id="UP000323597"/>
    </source>
</evidence>
<comment type="similarity">
    <text evidence="2 6">Belongs to the major facilitator superfamily. Proton-dependent oligopeptide transporter (POT/PTR) (TC 2.A.17) family.</text>
</comment>
<dbReference type="GO" id="GO:0016020">
    <property type="term" value="C:membrane"/>
    <property type="evidence" value="ECO:0007669"/>
    <property type="project" value="UniProtKB-SubCell"/>
</dbReference>
<dbReference type="Pfam" id="PF00854">
    <property type="entry name" value="PTR2"/>
    <property type="match status" value="1"/>
</dbReference>
<gene>
    <name evidence="8" type="ORF">E1A91_D12G256200v1</name>
</gene>
<keyword evidence="3 6" id="KW-0812">Transmembrane</keyword>
<dbReference type="PROSITE" id="PS01023">
    <property type="entry name" value="PTR2_2"/>
    <property type="match status" value="1"/>
</dbReference>